<feature type="chain" id="PRO_5012985656" description="glucuronosyltransferase" evidence="10">
    <location>
        <begin position="28"/>
        <end position="307"/>
    </location>
</feature>
<gene>
    <name evidence="11" type="ORF">ASZ78_012564</name>
</gene>
<comment type="subcellular location">
    <subcellularLocation>
        <location evidence="1">Membrane</location>
        <topology evidence="1">Single-pass membrane protein</topology>
    </subcellularLocation>
</comment>
<evidence type="ECO:0000256" key="5">
    <source>
        <dbReference type="ARBA" id="ARBA00022679"/>
    </source>
</evidence>
<dbReference type="Gene3D" id="3.40.50.2000">
    <property type="entry name" value="Glycogen Phosphorylase B"/>
    <property type="match status" value="1"/>
</dbReference>
<protein>
    <recommendedName>
        <fullName evidence="3">glucuronosyltransferase</fullName>
        <ecNumber evidence="3">2.4.1.17</ecNumber>
    </recommendedName>
</protein>
<evidence type="ECO:0000256" key="4">
    <source>
        <dbReference type="ARBA" id="ARBA00022676"/>
    </source>
</evidence>
<dbReference type="PANTHER" id="PTHR48043:SF161">
    <property type="entry name" value="UDP GLUCURONOSYLTRANSFERASE FAMILY 1 MEMBER A1"/>
    <property type="match status" value="1"/>
</dbReference>
<dbReference type="InterPro" id="IPR050271">
    <property type="entry name" value="UDP-glycosyltransferase"/>
</dbReference>
<keyword evidence="7 10" id="KW-0732">Signal</keyword>
<proteinExistence type="inferred from homology"/>
<evidence type="ECO:0000313" key="12">
    <source>
        <dbReference type="Proteomes" id="UP000198323"/>
    </source>
</evidence>
<keyword evidence="4" id="KW-0328">Glycosyltransferase</keyword>
<evidence type="ECO:0000313" key="11">
    <source>
        <dbReference type="EMBL" id="OXB55135.1"/>
    </source>
</evidence>
<dbReference type="FunFam" id="3.40.50.2000:FF:000066">
    <property type="entry name" value="UDP-glucuronosyltransferase 1-1"/>
    <property type="match status" value="1"/>
</dbReference>
<dbReference type="InterPro" id="IPR002213">
    <property type="entry name" value="UDP_glucos_trans"/>
</dbReference>
<dbReference type="SUPFAM" id="SSF53756">
    <property type="entry name" value="UDP-Glycosyltransferase/glycogen phosphorylase"/>
    <property type="match status" value="1"/>
</dbReference>
<dbReference type="GO" id="GO:0016020">
    <property type="term" value="C:membrane"/>
    <property type="evidence" value="ECO:0007669"/>
    <property type="project" value="UniProtKB-SubCell"/>
</dbReference>
<keyword evidence="8" id="KW-1133">Transmembrane helix</keyword>
<dbReference type="EC" id="2.4.1.17" evidence="3"/>
<dbReference type="PANTHER" id="PTHR48043">
    <property type="entry name" value="EG:EG0003.4 PROTEIN-RELATED"/>
    <property type="match status" value="1"/>
</dbReference>
<reference evidence="11 12" key="1">
    <citation type="submission" date="2016-07" db="EMBL/GenBank/DDBJ databases">
        <title>Disparate Historic Effective Population Sizes Predicted by Modern Levels of Genome Diversity for the Scaled Quail (Callipepla squamata) and the Northern Bobwhite (Colinus virginianus): Inferences from First and Second Generation Draft Genome Assemblies for Sympatric New World Quail.</title>
        <authorList>
            <person name="Oldeschulte D.L."/>
            <person name="Halley Y.A."/>
            <person name="Bhattarai E.K."/>
            <person name="Brashear W.A."/>
            <person name="Hill J."/>
            <person name="Metz R.P."/>
            <person name="Johnson C.D."/>
            <person name="Rollins D."/>
            <person name="Peterson M.J."/>
            <person name="Bickhart D.M."/>
            <person name="Decker J.E."/>
            <person name="Seabury C.M."/>
        </authorList>
    </citation>
    <scope>NUCLEOTIDE SEQUENCE [LARGE SCALE GENOMIC DNA]</scope>
    <source>
        <strain evidence="11 12">Texas</strain>
        <tissue evidence="11">Leg muscle</tissue>
    </source>
</reference>
<organism evidence="11 12">
    <name type="scientific">Callipepla squamata</name>
    <name type="common">Scaled quail</name>
    <dbReference type="NCBI Taxonomy" id="9009"/>
    <lineage>
        <taxon>Eukaryota</taxon>
        <taxon>Metazoa</taxon>
        <taxon>Chordata</taxon>
        <taxon>Craniata</taxon>
        <taxon>Vertebrata</taxon>
        <taxon>Euteleostomi</taxon>
        <taxon>Archelosauria</taxon>
        <taxon>Archosauria</taxon>
        <taxon>Dinosauria</taxon>
        <taxon>Saurischia</taxon>
        <taxon>Theropoda</taxon>
        <taxon>Coelurosauria</taxon>
        <taxon>Aves</taxon>
        <taxon>Neognathae</taxon>
        <taxon>Galloanserae</taxon>
        <taxon>Galliformes</taxon>
        <taxon>Odontophoridae</taxon>
        <taxon>Callipepla</taxon>
    </lineage>
</organism>
<dbReference type="OrthoDB" id="5835829at2759"/>
<dbReference type="GO" id="GO:0015020">
    <property type="term" value="F:glucuronosyltransferase activity"/>
    <property type="evidence" value="ECO:0007669"/>
    <property type="project" value="UniProtKB-EC"/>
</dbReference>
<keyword evidence="9" id="KW-0325">Glycoprotein</keyword>
<keyword evidence="5" id="KW-0808">Transferase</keyword>
<feature type="signal peptide" evidence="10">
    <location>
        <begin position="1"/>
        <end position="27"/>
    </location>
</feature>
<comment type="caution">
    <text evidence="11">The sequence shown here is derived from an EMBL/GenBank/DDBJ whole genome shotgun (WGS) entry which is preliminary data.</text>
</comment>
<dbReference type="EMBL" id="MCFN01000793">
    <property type="protein sequence ID" value="OXB55135.1"/>
    <property type="molecule type" value="Genomic_DNA"/>
</dbReference>
<comment type="similarity">
    <text evidence="2">Belongs to the UDP-glycosyltransferase family.</text>
</comment>
<sequence length="307" mass="35136">MALVFPSHPQVTVTLLVLLSALSLAVGGKLLVVSVDGSPWFSVLKLLQVLRQKGHEIVVVAPEVTFRLKPAENFIVKTYPVSFTQEEMDGNFHTFLKDELSRGSFLERFFRGRENLKKIFGSAFISCEELVNNKELMRYLEESNFDAIFTDPSLFCGPILAEYLSIPSIYFVRIIPCDLDFEANRCPSPTSYIPRIFTDHTDHMNFLQRVKNVIFDASNLFICDFLYKPYEKLASEFLQRDVTMIELFRKASIWLLRYDFVLEYPRPLMPNMIALGGVNCAHKQLPQVGCVLFLIRLMDSCASATLF</sequence>
<dbReference type="AlphaFoldDB" id="A0A226MIL4"/>
<accession>A0A226MIL4</accession>
<evidence type="ECO:0000256" key="7">
    <source>
        <dbReference type="ARBA" id="ARBA00022729"/>
    </source>
</evidence>
<evidence type="ECO:0000256" key="3">
    <source>
        <dbReference type="ARBA" id="ARBA00012544"/>
    </source>
</evidence>
<evidence type="ECO:0000256" key="1">
    <source>
        <dbReference type="ARBA" id="ARBA00004167"/>
    </source>
</evidence>
<evidence type="ECO:0000256" key="8">
    <source>
        <dbReference type="ARBA" id="ARBA00022989"/>
    </source>
</evidence>
<dbReference type="Proteomes" id="UP000198323">
    <property type="component" value="Unassembled WGS sequence"/>
</dbReference>
<dbReference type="Pfam" id="PF00201">
    <property type="entry name" value="UDPGT"/>
    <property type="match status" value="1"/>
</dbReference>
<keyword evidence="12" id="KW-1185">Reference proteome</keyword>
<keyword evidence="6" id="KW-0812">Transmembrane</keyword>
<name>A0A226MIL4_CALSU</name>
<evidence type="ECO:0000256" key="10">
    <source>
        <dbReference type="SAM" id="SignalP"/>
    </source>
</evidence>
<evidence type="ECO:0000256" key="6">
    <source>
        <dbReference type="ARBA" id="ARBA00022692"/>
    </source>
</evidence>
<evidence type="ECO:0000256" key="9">
    <source>
        <dbReference type="ARBA" id="ARBA00023180"/>
    </source>
</evidence>
<dbReference type="STRING" id="9009.A0A226MIL4"/>
<evidence type="ECO:0000256" key="2">
    <source>
        <dbReference type="ARBA" id="ARBA00009995"/>
    </source>
</evidence>
<keyword evidence="8" id="KW-0472">Membrane</keyword>